<dbReference type="EMBL" id="JBHMCA010000090">
    <property type="protein sequence ID" value="MFB9451629.1"/>
    <property type="molecule type" value="Genomic_DNA"/>
</dbReference>
<organism evidence="4 5">
    <name type="scientific">Dactylosporangium vinaceum</name>
    <dbReference type="NCBI Taxonomy" id="53362"/>
    <lineage>
        <taxon>Bacteria</taxon>
        <taxon>Bacillati</taxon>
        <taxon>Actinomycetota</taxon>
        <taxon>Actinomycetes</taxon>
        <taxon>Micromonosporales</taxon>
        <taxon>Micromonosporaceae</taxon>
        <taxon>Dactylosporangium</taxon>
    </lineage>
</organism>
<dbReference type="GO" id="GO:0016787">
    <property type="term" value="F:hydrolase activity"/>
    <property type="evidence" value="ECO:0007669"/>
    <property type="project" value="UniProtKB-KW"/>
</dbReference>
<name>A0ABV5MRZ1_9ACTN</name>
<evidence type="ECO:0000259" key="3">
    <source>
        <dbReference type="Pfam" id="PF01551"/>
    </source>
</evidence>
<keyword evidence="2" id="KW-0472">Membrane</keyword>
<reference evidence="4 5" key="1">
    <citation type="submission" date="2024-09" db="EMBL/GenBank/DDBJ databases">
        <authorList>
            <person name="Sun Q."/>
            <person name="Mori K."/>
        </authorList>
    </citation>
    <scope>NUCLEOTIDE SEQUENCE [LARGE SCALE GENOMIC DNA]</scope>
    <source>
        <strain evidence="4 5">JCM 3307</strain>
    </source>
</reference>
<sequence>MSGRAVYRWAALAVIALCVVVSYTALKRRAGDDPPLPPSGPRPAFQLPFTCGETWTLTTYPGHDDFDIDFFFAGGPTGGRTVRASAAGTVAWAGWSATLGDGQPAPPGSSGTRGGLGYGVIIDHGGNWFTEYGHFGAVPQVRTGERVTAGQPLGVVGHTGSTTVDHLHYEQLDHGRDPKRTRGNGDKVEAVFDGVPSGITSDDDSPAQTRTSRNCPA</sequence>
<protein>
    <submittedName>
        <fullName evidence="4">Murein hydrolase activator EnvC family protein</fullName>
    </submittedName>
</protein>
<dbReference type="Pfam" id="PF01551">
    <property type="entry name" value="Peptidase_M23"/>
    <property type="match status" value="1"/>
</dbReference>
<dbReference type="InterPro" id="IPR050570">
    <property type="entry name" value="Cell_wall_metabolism_enzyme"/>
</dbReference>
<dbReference type="InterPro" id="IPR016047">
    <property type="entry name" value="M23ase_b-sheet_dom"/>
</dbReference>
<feature type="region of interest" description="Disordered" evidence="1">
    <location>
        <begin position="173"/>
        <end position="217"/>
    </location>
</feature>
<dbReference type="Gene3D" id="2.70.70.10">
    <property type="entry name" value="Glucose Permease (Domain IIA)"/>
    <property type="match status" value="1"/>
</dbReference>
<dbReference type="Proteomes" id="UP001589608">
    <property type="component" value="Unassembled WGS sequence"/>
</dbReference>
<proteinExistence type="predicted"/>
<dbReference type="PANTHER" id="PTHR21666">
    <property type="entry name" value="PEPTIDASE-RELATED"/>
    <property type="match status" value="1"/>
</dbReference>
<gene>
    <name evidence="4" type="ORF">ACFFTR_51950</name>
</gene>
<keyword evidence="5" id="KW-1185">Reference proteome</keyword>
<evidence type="ECO:0000313" key="4">
    <source>
        <dbReference type="EMBL" id="MFB9451629.1"/>
    </source>
</evidence>
<feature type="compositionally biased region" description="Polar residues" evidence="1">
    <location>
        <begin position="206"/>
        <end position="217"/>
    </location>
</feature>
<dbReference type="RefSeq" id="WP_223104147.1">
    <property type="nucleotide sequence ID" value="NZ_CP061913.1"/>
</dbReference>
<dbReference type="CDD" id="cd12797">
    <property type="entry name" value="M23_peptidase"/>
    <property type="match status" value="1"/>
</dbReference>
<dbReference type="InterPro" id="IPR011055">
    <property type="entry name" value="Dup_hybrid_motif"/>
</dbReference>
<accession>A0ABV5MRZ1</accession>
<keyword evidence="4" id="KW-0378">Hydrolase</keyword>
<feature type="transmembrane region" description="Helical" evidence="2">
    <location>
        <begin position="6"/>
        <end position="26"/>
    </location>
</feature>
<evidence type="ECO:0000313" key="5">
    <source>
        <dbReference type="Proteomes" id="UP001589608"/>
    </source>
</evidence>
<feature type="compositionally biased region" description="Basic and acidic residues" evidence="1">
    <location>
        <begin position="173"/>
        <end position="190"/>
    </location>
</feature>
<dbReference type="SUPFAM" id="SSF51261">
    <property type="entry name" value="Duplicated hybrid motif"/>
    <property type="match status" value="1"/>
</dbReference>
<evidence type="ECO:0000256" key="2">
    <source>
        <dbReference type="SAM" id="Phobius"/>
    </source>
</evidence>
<feature type="domain" description="M23ase beta-sheet core" evidence="3">
    <location>
        <begin position="79"/>
        <end position="175"/>
    </location>
</feature>
<keyword evidence="2" id="KW-1133">Transmembrane helix</keyword>
<dbReference type="PANTHER" id="PTHR21666:SF270">
    <property type="entry name" value="MUREIN HYDROLASE ACTIVATOR ENVC"/>
    <property type="match status" value="1"/>
</dbReference>
<evidence type="ECO:0000256" key="1">
    <source>
        <dbReference type="SAM" id="MobiDB-lite"/>
    </source>
</evidence>
<comment type="caution">
    <text evidence="4">The sequence shown here is derived from an EMBL/GenBank/DDBJ whole genome shotgun (WGS) entry which is preliminary data.</text>
</comment>
<keyword evidence="2" id="KW-0812">Transmembrane</keyword>